<gene>
    <name evidence="2" type="ORF">A3A27_00790</name>
</gene>
<feature type="compositionally biased region" description="Basic residues" evidence="1">
    <location>
        <begin position="19"/>
        <end position="29"/>
    </location>
</feature>
<accession>A0A1G2RLV4</accession>
<name>A0A1G2RLV4_9BACT</name>
<sequence>MFKSETRHGPGRPAGSKNGTRKIRVRVKSSRSDQDEWFSEAIKLLLSDEDIINAVNRPIGTRRH</sequence>
<dbReference type="Proteomes" id="UP000177287">
    <property type="component" value="Unassembled WGS sequence"/>
</dbReference>
<evidence type="ECO:0000256" key="1">
    <source>
        <dbReference type="SAM" id="MobiDB-lite"/>
    </source>
</evidence>
<reference evidence="2 3" key="1">
    <citation type="journal article" date="2016" name="Nat. Commun.">
        <title>Thousands of microbial genomes shed light on interconnected biogeochemical processes in an aquifer system.</title>
        <authorList>
            <person name="Anantharaman K."/>
            <person name="Brown C.T."/>
            <person name="Hug L.A."/>
            <person name="Sharon I."/>
            <person name="Castelle C.J."/>
            <person name="Probst A.J."/>
            <person name="Thomas B.C."/>
            <person name="Singh A."/>
            <person name="Wilkins M.J."/>
            <person name="Karaoz U."/>
            <person name="Brodie E.L."/>
            <person name="Williams K.H."/>
            <person name="Hubbard S.S."/>
            <person name="Banfield J.F."/>
        </authorList>
    </citation>
    <scope>NUCLEOTIDE SEQUENCE [LARGE SCALE GENOMIC DNA]</scope>
</reference>
<proteinExistence type="predicted"/>
<protein>
    <submittedName>
        <fullName evidence="2">Uncharacterized protein</fullName>
    </submittedName>
</protein>
<evidence type="ECO:0000313" key="2">
    <source>
        <dbReference type="EMBL" id="OHA73001.1"/>
    </source>
</evidence>
<organism evidence="2 3">
    <name type="scientific">Candidatus Wildermuthbacteria bacterium RIFCSPLOWO2_01_FULL_47_18</name>
    <dbReference type="NCBI Taxonomy" id="1802460"/>
    <lineage>
        <taxon>Bacteria</taxon>
        <taxon>Candidatus Wildermuthiibacteriota</taxon>
    </lineage>
</organism>
<comment type="caution">
    <text evidence="2">The sequence shown here is derived from an EMBL/GenBank/DDBJ whole genome shotgun (WGS) entry which is preliminary data.</text>
</comment>
<dbReference type="EMBL" id="MHUF01000005">
    <property type="protein sequence ID" value="OHA73001.1"/>
    <property type="molecule type" value="Genomic_DNA"/>
</dbReference>
<evidence type="ECO:0000313" key="3">
    <source>
        <dbReference type="Proteomes" id="UP000177287"/>
    </source>
</evidence>
<dbReference type="AlphaFoldDB" id="A0A1G2RLV4"/>
<feature type="region of interest" description="Disordered" evidence="1">
    <location>
        <begin position="1"/>
        <end position="32"/>
    </location>
</feature>